<dbReference type="Proteomes" id="UP000265703">
    <property type="component" value="Unassembled WGS sequence"/>
</dbReference>
<gene>
    <name evidence="1" type="ORF">C1645_830018</name>
</gene>
<proteinExistence type="predicted"/>
<evidence type="ECO:0000313" key="1">
    <source>
        <dbReference type="EMBL" id="RIA85952.1"/>
    </source>
</evidence>
<dbReference type="AlphaFoldDB" id="A0A397SJY7"/>
<comment type="caution">
    <text evidence="1">The sequence shown here is derived from an EMBL/GenBank/DDBJ whole genome shotgun (WGS) entry which is preliminary data.</text>
</comment>
<accession>A0A397SJY7</accession>
<protein>
    <submittedName>
        <fullName evidence="1">Uncharacterized protein</fullName>
    </submittedName>
</protein>
<keyword evidence="2" id="KW-1185">Reference proteome</keyword>
<reference evidence="1 2" key="1">
    <citation type="submission" date="2018-06" db="EMBL/GenBank/DDBJ databases">
        <title>Comparative genomics reveals the genomic features of Rhizophagus irregularis, R. cerebriforme, R. diaphanum and Gigaspora rosea, and their symbiotic lifestyle signature.</title>
        <authorList>
            <person name="Morin E."/>
            <person name="San Clemente H."/>
            <person name="Chen E.C.H."/>
            <person name="De La Providencia I."/>
            <person name="Hainaut M."/>
            <person name="Kuo A."/>
            <person name="Kohler A."/>
            <person name="Murat C."/>
            <person name="Tang N."/>
            <person name="Roy S."/>
            <person name="Loubradou J."/>
            <person name="Henrissat B."/>
            <person name="Grigoriev I.V."/>
            <person name="Corradi N."/>
            <person name="Roux C."/>
            <person name="Martin F.M."/>
        </authorList>
    </citation>
    <scope>NUCLEOTIDE SEQUENCE [LARGE SCALE GENOMIC DNA]</scope>
    <source>
        <strain evidence="1 2">DAOM 227022</strain>
    </source>
</reference>
<name>A0A397SJY7_9GLOM</name>
<dbReference type="EMBL" id="QKYT01000394">
    <property type="protein sequence ID" value="RIA85952.1"/>
    <property type="molecule type" value="Genomic_DNA"/>
</dbReference>
<organism evidence="1 2">
    <name type="scientific">Glomus cerebriforme</name>
    <dbReference type="NCBI Taxonomy" id="658196"/>
    <lineage>
        <taxon>Eukaryota</taxon>
        <taxon>Fungi</taxon>
        <taxon>Fungi incertae sedis</taxon>
        <taxon>Mucoromycota</taxon>
        <taxon>Glomeromycotina</taxon>
        <taxon>Glomeromycetes</taxon>
        <taxon>Glomerales</taxon>
        <taxon>Glomeraceae</taxon>
        <taxon>Glomus</taxon>
    </lineage>
</organism>
<dbReference type="OrthoDB" id="2437527at2759"/>
<sequence length="88" mass="10236">MNEIELGPTTYSTFKNFGTIWLELSPISILIHDSTELIYTTHPQAIYTSRLLNFNNLPEPRNADNWKEYSDSIKIDCTKLNINPQDKF</sequence>
<evidence type="ECO:0000313" key="2">
    <source>
        <dbReference type="Proteomes" id="UP000265703"/>
    </source>
</evidence>